<name>A0AAV7YD56_9EUKA</name>
<dbReference type="GO" id="GO:0005525">
    <property type="term" value="F:GTP binding"/>
    <property type="evidence" value="ECO:0007669"/>
    <property type="project" value="UniProtKB-KW"/>
</dbReference>
<dbReference type="GO" id="GO:0003924">
    <property type="term" value="F:GTPase activity"/>
    <property type="evidence" value="ECO:0007669"/>
    <property type="project" value="InterPro"/>
</dbReference>
<dbReference type="Gene3D" id="3.40.50.300">
    <property type="entry name" value="P-loop containing nucleotide triphosphate hydrolases"/>
    <property type="match status" value="1"/>
</dbReference>
<comment type="caution">
    <text evidence="4">The sequence shown here is derived from an EMBL/GenBank/DDBJ whole genome shotgun (WGS) entry which is preliminary data.</text>
</comment>
<reference evidence="4" key="1">
    <citation type="submission" date="2022-08" db="EMBL/GenBank/DDBJ databases">
        <title>Novel sulphate-reducing endosymbionts in the free-living metamonad Anaeramoeba.</title>
        <authorList>
            <person name="Jerlstrom-Hultqvist J."/>
            <person name="Cepicka I."/>
            <person name="Gallot-Lavallee L."/>
            <person name="Salas-Leiva D."/>
            <person name="Curtis B.A."/>
            <person name="Zahonova K."/>
            <person name="Pipaliya S."/>
            <person name="Dacks J."/>
            <person name="Roger A.J."/>
        </authorList>
    </citation>
    <scope>NUCLEOTIDE SEQUENCE</scope>
    <source>
        <strain evidence="4">Busselton2</strain>
    </source>
</reference>
<evidence type="ECO:0000259" key="3">
    <source>
        <dbReference type="PROSITE" id="PS50097"/>
    </source>
</evidence>
<dbReference type="SUPFAM" id="SSF52540">
    <property type="entry name" value="P-loop containing nucleoside triphosphate hydrolases"/>
    <property type="match status" value="1"/>
</dbReference>
<proteinExistence type="predicted"/>
<dbReference type="PROSITE" id="PS51419">
    <property type="entry name" value="RAB"/>
    <property type="match status" value="1"/>
</dbReference>
<dbReference type="Proteomes" id="UP001146793">
    <property type="component" value="Unassembled WGS sequence"/>
</dbReference>
<evidence type="ECO:0000313" key="5">
    <source>
        <dbReference type="Proteomes" id="UP001146793"/>
    </source>
</evidence>
<accession>A0AAV7YD56</accession>
<dbReference type="InterPro" id="IPR000210">
    <property type="entry name" value="BTB/POZ_dom"/>
</dbReference>
<dbReference type="PROSITE" id="PS50097">
    <property type="entry name" value="BTB"/>
    <property type="match status" value="1"/>
</dbReference>
<evidence type="ECO:0000256" key="1">
    <source>
        <dbReference type="ARBA" id="ARBA00022741"/>
    </source>
</evidence>
<dbReference type="InterPro" id="IPR020849">
    <property type="entry name" value="Small_GTPase_Ras-type"/>
</dbReference>
<dbReference type="Gene3D" id="3.30.710.10">
    <property type="entry name" value="Potassium Channel Kv1.1, Chain A"/>
    <property type="match status" value="1"/>
</dbReference>
<protein>
    <submittedName>
        <fullName evidence="4">Ras-like protein</fullName>
    </submittedName>
</protein>
<dbReference type="InterPro" id="IPR011333">
    <property type="entry name" value="SKP1/BTB/POZ_sf"/>
</dbReference>
<dbReference type="GO" id="GO:0016020">
    <property type="term" value="C:membrane"/>
    <property type="evidence" value="ECO:0007669"/>
    <property type="project" value="InterPro"/>
</dbReference>
<dbReference type="SMART" id="SM00173">
    <property type="entry name" value="RAS"/>
    <property type="match status" value="1"/>
</dbReference>
<dbReference type="PANTHER" id="PTHR24070">
    <property type="entry name" value="RAS, DI-RAS, AND RHEB FAMILY MEMBERS OF SMALL GTPASE SUPERFAMILY"/>
    <property type="match status" value="1"/>
</dbReference>
<dbReference type="PRINTS" id="PR00449">
    <property type="entry name" value="RASTRNSFRMNG"/>
</dbReference>
<dbReference type="SMART" id="SM00174">
    <property type="entry name" value="RHO"/>
    <property type="match status" value="1"/>
</dbReference>
<evidence type="ECO:0000313" key="4">
    <source>
        <dbReference type="EMBL" id="KAJ3427733.1"/>
    </source>
</evidence>
<dbReference type="GO" id="GO:0007165">
    <property type="term" value="P:signal transduction"/>
    <property type="evidence" value="ECO:0007669"/>
    <property type="project" value="InterPro"/>
</dbReference>
<sequence>MSERQEIKTYFMGQQGSGKSTNAFKFVKNHFVEQYDHIIEESFQKQLTINKKEYWLDILDTRDFEEYSSMRESFIRHTNLFVLFYSITDPSSFQFIKDQEYKDIMKYAQEEQDYSLVVVGNKKDLENERQVSTQEGEEFADEIGAYFVESSAKTDHLVPLFEKIVTFHLEGTTGDLPQDLLEDLGNLFEKQILIDYQFEINNGEQKIGYHRLFLEQRLGEEHFGNLKQILFDLSFEKAKFVLKSAYCGLYKTNYIKFNKILKNSKIGIPRKLLKFKKLQNDLNEMLNSQTHDFCLLVENEEIYFHKIFLIARFGYFEKLFSKKEYQEIEKLTDQTGISLKIWKILQTYIYTGEIIEGIDDKKAYKELFKALKTLKVHSNFNLKEHFKKKIKSNQNCILM</sequence>
<dbReference type="InterPro" id="IPR005225">
    <property type="entry name" value="Small_GTP-bd"/>
</dbReference>
<dbReference type="AlphaFoldDB" id="A0AAV7YD56"/>
<dbReference type="InterPro" id="IPR001806">
    <property type="entry name" value="Small_GTPase"/>
</dbReference>
<evidence type="ECO:0000256" key="2">
    <source>
        <dbReference type="ARBA" id="ARBA00023134"/>
    </source>
</evidence>
<keyword evidence="2" id="KW-0342">GTP-binding</keyword>
<keyword evidence="1" id="KW-0547">Nucleotide-binding</keyword>
<organism evidence="4 5">
    <name type="scientific">Anaeramoeba flamelloides</name>
    <dbReference type="NCBI Taxonomy" id="1746091"/>
    <lineage>
        <taxon>Eukaryota</taxon>
        <taxon>Metamonada</taxon>
        <taxon>Anaeramoebidae</taxon>
        <taxon>Anaeramoeba</taxon>
    </lineage>
</organism>
<dbReference type="InterPro" id="IPR027417">
    <property type="entry name" value="P-loop_NTPase"/>
</dbReference>
<dbReference type="NCBIfam" id="TIGR00231">
    <property type="entry name" value="small_GTP"/>
    <property type="match status" value="1"/>
</dbReference>
<dbReference type="Pfam" id="PF00071">
    <property type="entry name" value="Ras"/>
    <property type="match status" value="1"/>
</dbReference>
<dbReference type="SUPFAM" id="SSF54695">
    <property type="entry name" value="POZ domain"/>
    <property type="match status" value="1"/>
</dbReference>
<dbReference type="SMART" id="SM00175">
    <property type="entry name" value="RAB"/>
    <property type="match status" value="1"/>
</dbReference>
<gene>
    <name evidence="4" type="ORF">M0812_25361</name>
</gene>
<feature type="domain" description="BTB" evidence="3">
    <location>
        <begin position="291"/>
        <end position="354"/>
    </location>
</feature>
<dbReference type="PROSITE" id="PS51421">
    <property type="entry name" value="RAS"/>
    <property type="match status" value="1"/>
</dbReference>
<dbReference type="Pfam" id="PF00651">
    <property type="entry name" value="BTB"/>
    <property type="match status" value="1"/>
</dbReference>
<dbReference type="EMBL" id="JANTQA010000060">
    <property type="protein sequence ID" value="KAJ3427733.1"/>
    <property type="molecule type" value="Genomic_DNA"/>
</dbReference>